<reference evidence="2" key="1">
    <citation type="submission" date="2022-10" db="EMBL/GenBank/DDBJ databases">
        <authorList>
            <person name="Chen Y."/>
            <person name="Dougan E. K."/>
            <person name="Chan C."/>
            <person name="Rhodes N."/>
            <person name="Thang M."/>
        </authorList>
    </citation>
    <scope>NUCLEOTIDE SEQUENCE</scope>
</reference>
<comment type="caution">
    <text evidence="2">The sequence shown here is derived from an EMBL/GenBank/DDBJ whole genome shotgun (WGS) entry which is preliminary data.</text>
</comment>
<dbReference type="PANTHER" id="PTHR47447">
    <property type="entry name" value="OS03G0856100 PROTEIN"/>
    <property type="match status" value="1"/>
</dbReference>
<keyword evidence="1" id="KW-0677">Repeat</keyword>
<evidence type="ECO:0000313" key="2">
    <source>
        <dbReference type="EMBL" id="CAI4005617.1"/>
    </source>
</evidence>
<dbReference type="EMBL" id="CAMXCT030003661">
    <property type="protein sequence ID" value="CAL4792929.1"/>
    <property type="molecule type" value="Genomic_DNA"/>
</dbReference>
<accession>A0A9P1D9G8</accession>
<name>A0A9P1D9G8_9DINO</name>
<dbReference type="AlphaFoldDB" id="A0A9P1D9G8"/>
<sequence length="731" mass="78300">MPTFPSMDSYGQKQSCETGRFLSKTPWETLKAATSSISSLGRRSRWREAVESVGQLQPNNVQPDAAVFNAGITALGRVAASWLKALLLAQQLFASVRPSRYSCNAASSAASSGCWPLALQLQLVGSCCALERDVVAWGTEVRIQERVGRWQNAVELLGEAEKFGVKMEIITCNTVLSSCQREAEWQKCFDLVRLMCATPMSVDIISWSTSINALGVPLRWKLALSVTSGLGQDAPNSFTYCALFSACEKAAAAAWRIALEGLQLLPCRRLMPETILGNAVLSACGKAGKWISATSLLADSGDCSWKNDVSVNAVLGGFGSEDCVGLWRSGEILFQSMRAEGLKSNLISCNSLMTIFEKNGEWRHAQNMLATGLSCFGVTEDAVTFNAMLSAYGKGYQWRCAQWQLACLVKSHPKMVSVVTLSACISAYGVAAAWERAVHLYNNLVDFGTQPNSVTCGAALGACERGRSWSLALGLAETSASLALGPVELNAALTACSSSHVTDRALNFARQAVAKHRLQVDVVTCNTILSLCSHEGLWLQSIQLLQGGSMGLDFRNLQPDILSFGAALASCAVAGRPFEAMDLLMDAAASRIILDTVAVTNAVSACHRRNLWQQVLYLASGTASDAALLQVSLDSADIAGCQVACVEFLDALASEGTEAMGVLTEGEKRWRKVAVGTCKTPVFGQMLSPVVKSVPTFGALQIQNSFFSSEQTVGPVWLDFGVPDQIFGTFP</sequence>
<organism evidence="2">
    <name type="scientific">Cladocopium goreaui</name>
    <dbReference type="NCBI Taxonomy" id="2562237"/>
    <lineage>
        <taxon>Eukaryota</taxon>
        <taxon>Sar</taxon>
        <taxon>Alveolata</taxon>
        <taxon>Dinophyceae</taxon>
        <taxon>Suessiales</taxon>
        <taxon>Symbiodiniaceae</taxon>
        <taxon>Cladocopium</taxon>
    </lineage>
</organism>
<dbReference type="InterPro" id="IPR002885">
    <property type="entry name" value="PPR_rpt"/>
</dbReference>
<dbReference type="Proteomes" id="UP001152797">
    <property type="component" value="Unassembled WGS sequence"/>
</dbReference>
<dbReference type="InterPro" id="IPR011990">
    <property type="entry name" value="TPR-like_helical_dom_sf"/>
</dbReference>
<keyword evidence="4" id="KW-1185">Reference proteome</keyword>
<dbReference type="EMBL" id="CAMXCT010003661">
    <property type="protein sequence ID" value="CAI4005617.1"/>
    <property type="molecule type" value="Genomic_DNA"/>
</dbReference>
<evidence type="ECO:0000256" key="1">
    <source>
        <dbReference type="ARBA" id="ARBA00022737"/>
    </source>
</evidence>
<dbReference type="Pfam" id="PF13812">
    <property type="entry name" value="PPR_3"/>
    <property type="match status" value="1"/>
</dbReference>
<reference evidence="3 4" key="2">
    <citation type="submission" date="2024-05" db="EMBL/GenBank/DDBJ databases">
        <authorList>
            <person name="Chen Y."/>
            <person name="Shah S."/>
            <person name="Dougan E. K."/>
            <person name="Thang M."/>
            <person name="Chan C."/>
        </authorList>
    </citation>
    <scope>NUCLEOTIDE SEQUENCE [LARGE SCALE GENOMIC DNA]</scope>
</reference>
<evidence type="ECO:0000313" key="3">
    <source>
        <dbReference type="EMBL" id="CAL4792929.1"/>
    </source>
</evidence>
<gene>
    <name evidence="2" type="ORF">C1SCF055_LOCUS31326</name>
</gene>
<dbReference type="OrthoDB" id="441617at2759"/>
<dbReference type="Gene3D" id="1.25.40.10">
    <property type="entry name" value="Tetratricopeptide repeat domain"/>
    <property type="match status" value="4"/>
</dbReference>
<protein>
    <submittedName>
        <fullName evidence="3">Pentacotripeptide-repeat region of PRORP domain-containing protein</fullName>
    </submittedName>
</protein>
<evidence type="ECO:0000313" key="4">
    <source>
        <dbReference type="Proteomes" id="UP001152797"/>
    </source>
</evidence>
<dbReference type="EMBL" id="CAMXCT020003661">
    <property type="protein sequence ID" value="CAL1158992.1"/>
    <property type="molecule type" value="Genomic_DNA"/>
</dbReference>
<proteinExistence type="predicted"/>
<dbReference type="PANTHER" id="PTHR47447:SF17">
    <property type="entry name" value="OS12G0638900 PROTEIN"/>
    <property type="match status" value="1"/>
</dbReference>